<reference evidence="2 3" key="1">
    <citation type="submission" date="2018-03" db="EMBL/GenBank/DDBJ databases">
        <title>Genomic Encyclopedia of Archaeal and Bacterial Type Strains, Phase II (KMG-II): from individual species to whole genera.</title>
        <authorList>
            <person name="Goeker M."/>
        </authorList>
    </citation>
    <scope>NUCLEOTIDE SEQUENCE [LARGE SCALE GENOMIC DNA]</scope>
    <source>
        <strain evidence="2 3">DSM 45416</strain>
    </source>
</reference>
<feature type="region of interest" description="Disordered" evidence="1">
    <location>
        <begin position="89"/>
        <end position="120"/>
    </location>
</feature>
<proteinExistence type="predicted"/>
<protein>
    <recommendedName>
        <fullName evidence="4">DUF2742 domain-containing protein</fullName>
    </recommendedName>
</protein>
<evidence type="ECO:0000256" key="1">
    <source>
        <dbReference type="SAM" id="MobiDB-lite"/>
    </source>
</evidence>
<dbReference type="RefSeq" id="WP_170121444.1">
    <property type="nucleotide sequence ID" value="NZ_PVTG01000024.1"/>
</dbReference>
<organism evidence="2 3">
    <name type="scientific">Geodermatophilus tzadiensis</name>
    <dbReference type="NCBI Taxonomy" id="1137988"/>
    <lineage>
        <taxon>Bacteria</taxon>
        <taxon>Bacillati</taxon>
        <taxon>Actinomycetota</taxon>
        <taxon>Actinomycetes</taxon>
        <taxon>Geodermatophilales</taxon>
        <taxon>Geodermatophilaceae</taxon>
        <taxon>Geodermatophilus</taxon>
    </lineage>
</organism>
<gene>
    <name evidence="2" type="ORF">LY71_12436</name>
</gene>
<feature type="compositionally biased region" description="Polar residues" evidence="1">
    <location>
        <begin position="92"/>
        <end position="108"/>
    </location>
</feature>
<dbReference type="AlphaFoldDB" id="A0A2T0SUS9"/>
<evidence type="ECO:0008006" key="4">
    <source>
        <dbReference type="Google" id="ProtNLM"/>
    </source>
</evidence>
<keyword evidence="3" id="KW-1185">Reference proteome</keyword>
<name>A0A2T0SUS9_9ACTN</name>
<evidence type="ECO:0000313" key="3">
    <source>
        <dbReference type="Proteomes" id="UP000239210"/>
    </source>
</evidence>
<evidence type="ECO:0000313" key="2">
    <source>
        <dbReference type="EMBL" id="PRY37171.1"/>
    </source>
</evidence>
<comment type="caution">
    <text evidence="2">The sequence shown here is derived from an EMBL/GenBank/DDBJ whole genome shotgun (WGS) entry which is preliminary data.</text>
</comment>
<sequence>MTRPLPLPLPWALDWERRLIAVVGDQPIPAYGSCDWHALPENSAIRVAACVLAAAAWRTYTDPAEVARRLRLEIDEARELDRLEQDLDDWTPTLTRQQAAAYSRSGPSQGELARRRKDPVAAARAGRQAAAIADAFPLQEGAA</sequence>
<accession>A0A2T0SUS9</accession>
<dbReference type="EMBL" id="PVTG01000024">
    <property type="protein sequence ID" value="PRY37171.1"/>
    <property type="molecule type" value="Genomic_DNA"/>
</dbReference>
<dbReference type="Proteomes" id="UP000239210">
    <property type="component" value="Unassembled WGS sequence"/>
</dbReference>